<gene>
    <name evidence="1" type="ORF">Micbo1qcDRAFT_155679</name>
</gene>
<accession>A0A136JIH6</accession>
<dbReference type="OrthoDB" id="5559898at2759"/>
<proteinExistence type="predicted"/>
<evidence type="ECO:0000313" key="1">
    <source>
        <dbReference type="EMBL" id="KXJ96953.1"/>
    </source>
</evidence>
<reference evidence="2" key="1">
    <citation type="submission" date="2016-02" db="EMBL/GenBank/DDBJ databases">
        <title>Draft genome sequence of Microdochium bolleyi, a fungal endophyte of beachgrass.</title>
        <authorList>
            <consortium name="DOE Joint Genome Institute"/>
            <person name="David A.S."/>
            <person name="May G."/>
            <person name="Haridas S."/>
            <person name="Lim J."/>
            <person name="Wang M."/>
            <person name="Labutti K."/>
            <person name="Lipzen A."/>
            <person name="Barry K."/>
            <person name="Grigoriev I.V."/>
        </authorList>
    </citation>
    <scope>NUCLEOTIDE SEQUENCE [LARGE SCALE GENOMIC DNA]</scope>
    <source>
        <strain evidence="2">J235TASD1</strain>
    </source>
</reference>
<sequence>MDRFENVNEATAEEAESPLIPWLIGLARTGYQGETLSAVSVLASLFKAGYAYKSREHLLSVFVMPVLLNILTEAAASTMNAIDTPFKSEYRFDQLEEAPAILTQLLT</sequence>
<feature type="non-terminal residue" evidence="1">
    <location>
        <position position="107"/>
    </location>
</feature>
<organism evidence="1 2">
    <name type="scientific">Microdochium bolleyi</name>
    <dbReference type="NCBI Taxonomy" id="196109"/>
    <lineage>
        <taxon>Eukaryota</taxon>
        <taxon>Fungi</taxon>
        <taxon>Dikarya</taxon>
        <taxon>Ascomycota</taxon>
        <taxon>Pezizomycotina</taxon>
        <taxon>Sordariomycetes</taxon>
        <taxon>Xylariomycetidae</taxon>
        <taxon>Xylariales</taxon>
        <taxon>Microdochiaceae</taxon>
        <taxon>Microdochium</taxon>
    </lineage>
</organism>
<protein>
    <submittedName>
        <fullName evidence="1">Uncharacterized protein</fullName>
    </submittedName>
</protein>
<dbReference type="AlphaFoldDB" id="A0A136JIH6"/>
<keyword evidence="2" id="KW-1185">Reference proteome</keyword>
<name>A0A136JIH6_9PEZI</name>
<dbReference type="InParanoid" id="A0A136JIH6"/>
<dbReference type="STRING" id="196109.A0A136JIH6"/>
<dbReference type="Proteomes" id="UP000070501">
    <property type="component" value="Unassembled WGS sequence"/>
</dbReference>
<evidence type="ECO:0000313" key="2">
    <source>
        <dbReference type="Proteomes" id="UP000070501"/>
    </source>
</evidence>
<dbReference type="EMBL" id="KQ964245">
    <property type="protein sequence ID" value="KXJ96953.1"/>
    <property type="molecule type" value="Genomic_DNA"/>
</dbReference>